<protein>
    <submittedName>
        <fullName evidence="3">Outer membrane lipid asymmetry maintenance protein MlaD</fullName>
    </submittedName>
</protein>
<dbReference type="Pfam" id="PF02470">
    <property type="entry name" value="MlaD"/>
    <property type="match status" value="1"/>
</dbReference>
<name>A0A4U5JKQ6_9GAMM</name>
<accession>A0A4U5JKQ6</accession>
<sequence>MAIRGPRLEFAVGAFLLLALASLLVLAIASTNGKFGFGGGDNYALKARFGTIGQLRLAAPVKIGGVVVGKVGEIQLDPVKFDSIVTLDIDNRYKDLPVDTTAGIFTSGLLGESYVGLNPGGDPETLKPGDEIAYTQSAVDLMQLVGKYMFGGGGGQPPAGAQNAPQTAPQTAPAPQQTPTEETP</sequence>
<evidence type="ECO:0000259" key="2">
    <source>
        <dbReference type="Pfam" id="PF02470"/>
    </source>
</evidence>
<gene>
    <name evidence="3" type="primary">mlaD</name>
    <name evidence="3" type="ORF">FCE95_08540</name>
</gene>
<dbReference type="PANTHER" id="PTHR33371:SF4">
    <property type="entry name" value="INTERMEMBRANE PHOSPHOLIPID TRANSPORT SYSTEM BINDING PROTEIN MLAD"/>
    <property type="match status" value="1"/>
</dbReference>
<proteinExistence type="predicted"/>
<dbReference type="Proteomes" id="UP000308707">
    <property type="component" value="Unassembled WGS sequence"/>
</dbReference>
<evidence type="ECO:0000256" key="1">
    <source>
        <dbReference type="SAM" id="MobiDB-lite"/>
    </source>
</evidence>
<dbReference type="NCBIfam" id="TIGR04430">
    <property type="entry name" value="OM_asym_MlaD"/>
    <property type="match status" value="1"/>
</dbReference>
<keyword evidence="4" id="KW-1185">Reference proteome</keyword>
<dbReference type="RefSeq" id="WP_137266610.1">
    <property type="nucleotide sequence ID" value="NZ_SZUA01000002.1"/>
</dbReference>
<dbReference type="GO" id="GO:0005548">
    <property type="term" value="F:phospholipid transporter activity"/>
    <property type="evidence" value="ECO:0007669"/>
    <property type="project" value="TreeGrafter"/>
</dbReference>
<organism evidence="3 4">
    <name type="scientific">Luteimonas gilva</name>
    <dbReference type="NCBI Taxonomy" id="2572684"/>
    <lineage>
        <taxon>Bacteria</taxon>
        <taxon>Pseudomonadati</taxon>
        <taxon>Pseudomonadota</taxon>
        <taxon>Gammaproteobacteria</taxon>
        <taxon>Lysobacterales</taxon>
        <taxon>Lysobacteraceae</taxon>
        <taxon>Luteimonas</taxon>
    </lineage>
</organism>
<dbReference type="InterPro" id="IPR003399">
    <property type="entry name" value="Mce/MlaD"/>
</dbReference>
<reference evidence="3 4" key="1">
    <citation type="submission" date="2019-04" db="EMBL/GenBank/DDBJ databases">
        <title>Reference strain of H23.</title>
        <authorList>
            <person name="Luo X."/>
        </authorList>
    </citation>
    <scope>NUCLEOTIDE SEQUENCE [LARGE SCALE GENOMIC DNA]</scope>
    <source>
        <strain evidence="3 4">H23</strain>
    </source>
</reference>
<feature type="domain" description="Mce/MlaD" evidence="2">
    <location>
        <begin position="42"/>
        <end position="120"/>
    </location>
</feature>
<comment type="caution">
    <text evidence="3">The sequence shown here is derived from an EMBL/GenBank/DDBJ whole genome shotgun (WGS) entry which is preliminary data.</text>
</comment>
<dbReference type="OrthoDB" id="9788420at2"/>
<dbReference type="GO" id="GO:0005543">
    <property type="term" value="F:phospholipid binding"/>
    <property type="evidence" value="ECO:0007669"/>
    <property type="project" value="TreeGrafter"/>
</dbReference>
<dbReference type="PANTHER" id="PTHR33371">
    <property type="entry name" value="INTERMEMBRANE PHOSPHOLIPID TRANSPORT SYSTEM BINDING PROTEIN MLAD-RELATED"/>
    <property type="match status" value="1"/>
</dbReference>
<dbReference type="InterPro" id="IPR052336">
    <property type="entry name" value="MlaD_Phospholipid_Transporter"/>
</dbReference>
<feature type="compositionally biased region" description="Low complexity" evidence="1">
    <location>
        <begin position="158"/>
        <end position="184"/>
    </location>
</feature>
<dbReference type="EMBL" id="SZUA01000002">
    <property type="protein sequence ID" value="TKR30180.1"/>
    <property type="molecule type" value="Genomic_DNA"/>
</dbReference>
<feature type="region of interest" description="Disordered" evidence="1">
    <location>
        <begin position="152"/>
        <end position="184"/>
    </location>
</feature>
<dbReference type="InterPro" id="IPR030970">
    <property type="entry name" value="ABC_MlaD"/>
</dbReference>
<evidence type="ECO:0000313" key="3">
    <source>
        <dbReference type="EMBL" id="TKR30180.1"/>
    </source>
</evidence>
<evidence type="ECO:0000313" key="4">
    <source>
        <dbReference type="Proteomes" id="UP000308707"/>
    </source>
</evidence>
<dbReference type="AlphaFoldDB" id="A0A4U5JKQ6"/>